<gene>
    <name evidence="2" type="ORF">OVA965_LOCUS19282</name>
    <name evidence="3" type="ORF">TMI583_LOCUS19295</name>
</gene>
<proteinExistence type="predicted"/>
<evidence type="ECO:0000313" key="3">
    <source>
        <dbReference type="EMBL" id="CAF3862150.1"/>
    </source>
</evidence>
<feature type="compositionally biased region" description="Polar residues" evidence="1">
    <location>
        <begin position="422"/>
        <end position="440"/>
    </location>
</feature>
<evidence type="ECO:0000313" key="4">
    <source>
        <dbReference type="Proteomes" id="UP000677228"/>
    </source>
</evidence>
<dbReference type="Proteomes" id="UP000677228">
    <property type="component" value="Unassembled WGS sequence"/>
</dbReference>
<accession>A0A8S2E9I9</accession>
<evidence type="ECO:0000256" key="1">
    <source>
        <dbReference type="SAM" id="MobiDB-lite"/>
    </source>
</evidence>
<name>A0A8S2E9I9_9BILA</name>
<feature type="non-terminal residue" evidence="2">
    <location>
        <position position="1"/>
    </location>
</feature>
<comment type="caution">
    <text evidence="2">The sequence shown here is derived from an EMBL/GenBank/DDBJ whole genome shotgun (WGS) entry which is preliminary data.</text>
</comment>
<dbReference type="EMBL" id="CAJNOK010009880">
    <property type="protein sequence ID" value="CAF1100796.1"/>
    <property type="molecule type" value="Genomic_DNA"/>
</dbReference>
<feature type="region of interest" description="Disordered" evidence="1">
    <location>
        <begin position="418"/>
        <end position="457"/>
    </location>
</feature>
<organism evidence="2 4">
    <name type="scientific">Didymodactylos carnosus</name>
    <dbReference type="NCBI Taxonomy" id="1234261"/>
    <lineage>
        <taxon>Eukaryota</taxon>
        <taxon>Metazoa</taxon>
        <taxon>Spiralia</taxon>
        <taxon>Gnathifera</taxon>
        <taxon>Rotifera</taxon>
        <taxon>Eurotatoria</taxon>
        <taxon>Bdelloidea</taxon>
        <taxon>Philodinida</taxon>
        <taxon>Philodinidae</taxon>
        <taxon>Didymodactylos</taxon>
    </lineage>
</organism>
<reference evidence="2" key="1">
    <citation type="submission" date="2021-02" db="EMBL/GenBank/DDBJ databases">
        <authorList>
            <person name="Nowell W R."/>
        </authorList>
    </citation>
    <scope>NUCLEOTIDE SEQUENCE</scope>
</reference>
<protein>
    <submittedName>
        <fullName evidence="2">Uncharacterized protein</fullName>
    </submittedName>
</protein>
<evidence type="ECO:0000313" key="2">
    <source>
        <dbReference type="EMBL" id="CAF1100796.1"/>
    </source>
</evidence>
<dbReference type="EMBL" id="CAJOBA010009899">
    <property type="protein sequence ID" value="CAF3862150.1"/>
    <property type="molecule type" value="Genomic_DNA"/>
</dbReference>
<dbReference type="Proteomes" id="UP000682733">
    <property type="component" value="Unassembled WGS sequence"/>
</dbReference>
<dbReference type="AlphaFoldDB" id="A0A8S2E9I9"/>
<feature type="compositionally biased region" description="Low complexity" evidence="1">
    <location>
        <begin position="446"/>
        <end position="457"/>
    </location>
</feature>
<sequence>QKEKKNKQNVPSFAHVALITHLFGDVHYVWRKCAKDDKDLIQGTASQNLQSAPDPQTQTEVAQCSAYSYTYNKMIDYTLKKPVNDQPDEQESQDQIIGIHTKAVFIIPRLCILFQIFSYAMDVLKKCENGVVFDEGYLASRKINESLIRNAIMLVNQILASAPRSPYCPKMRMLFVEKPACIAACNYYDHLHNTAVTLFRLSKPPKYEHTPQKSLSRSKLIRPLSSVNVPSTLERAICLFPYNFFMYDTLVTRMAEQWEIQNSMFHNSGHLVKQALTNFINAGIFISGGFLVDSNNILRKSIMKVPVSHDQQKRDEFGTKLKKYDIKLSDYEALYKVCAKPARCRLSHEVVYYYSQFADFVPEYSKYKTDMKETIEQLVKDGHITEIIVNNDIQYAVTSTSTHFRSLPINRATYEQLKKEQTSSLEQIRSAKSSRSQSGDTKIGLPQSSATPTPSQSMSIMTTATISSSLSSQQPSRASLQFLHQFFSSLSETRTDMKGSLEITMQSNTNQHTECPNSFNVQPIQNQTSDNIQDRVEFGQIVKILVDFDNSCGFRTLSKALVEVGQFV</sequence>